<dbReference type="InParanoid" id="A0A177C265"/>
<proteinExistence type="predicted"/>
<protein>
    <submittedName>
        <fullName evidence="1">Uncharacterized protein</fullName>
    </submittedName>
</protein>
<sequence>MGLGLMEAINSGLRASQAYLPRSTSSQLENSKLPVVEMTGNGLISALLRSHDRSGRVTIFHATSENAANIIATPMRDSAIARCTTFTGSGTTDRGNQLFNTTHIL</sequence>
<organism evidence="1 2">
    <name type="scientific">Paraphaeosphaeria sporulosa</name>
    <dbReference type="NCBI Taxonomy" id="1460663"/>
    <lineage>
        <taxon>Eukaryota</taxon>
        <taxon>Fungi</taxon>
        <taxon>Dikarya</taxon>
        <taxon>Ascomycota</taxon>
        <taxon>Pezizomycotina</taxon>
        <taxon>Dothideomycetes</taxon>
        <taxon>Pleosporomycetidae</taxon>
        <taxon>Pleosporales</taxon>
        <taxon>Massarineae</taxon>
        <taxon>Didymosphaeriaceae</taxon>
        <taxon>Paraphaeosphaeria</taxon>
    </lineage>
</organism>
<accession>A0A177C265</accession>
<keyword evidence="2" id="KW-1185">Reference proteome</keyword>
<dbReference type="Proteomes" id="UP000077069">
    <property type="component" value="Unassembled WGS sequence"/>
</dbReference>
<reference evidence="1 2" key="1">
    <citation type="submission" date="2016-05" db="EMBL/GenBank/DDBJ databases">
        <title>Comparative analysis of secretome profiles of manganese(II)-oxidizing ascomycete fungi.</title>
        <authorList>
            <consortium name="DOE Joint Genome Institute"/>
            <person name="Zeiner C.A."/>
            <person name="Purvine S.O."/>
            <person name="Zink E.M."/>
            <person name="Wu S."/>
            <person name="Pasa-Tolic L."/>
            <person name="Chaput D.L."/>
            <person name="Haridas S."/>
            <person name="Grigoriev I.V."/>
            <person name="Santelli C.M."/>
            <person name="Hansel C.M."/>
        </authorList>
    </citation>
    <scope>NUCLEOTIDE SEQUENCE [LARGE SCALE GENOMIC DNA]</scope>
    <source>
        <strain evidence="1 2">AP3s5-JAC2a</strain>
    </source>
</reference>
<dbReference type="EMBL" id="KV441557">
    <property type="protein sequence ID" value="OAG01743.1"/>
    <property type="molecule type" value="Genomic_DNA"/>
</dbReference>
<dbReference type="AlphaFoldDB" id="A0A177C265"/>
<dbReference type="RefSeq" id="XP_018032108.1">
    <property type="nucleotide sequence ID" value="XM_018185613.1"/>
</dbReference>
<dbReference type="GeneID" id="28769099"/>
<gene>
    <name evidence="1" type="ORF">CC84DRAFT_216454</name>
</gene>
<evidence type="ECO:0000313" key="2">
    <source>
        <dbReference type="Proteomes" id="UP000077069"/>
    </source>
</evidence>
<name>A0A177C265_9PLEO</name>
<evidence type="ECO:0000313" key="1">
    <source>
        <dbReference type="EMBL" id="OAG01743.1"/>
    </source>
</evidence>